<organism evidence="2 3">
    <name type="scientific">Mesorhabditis spiculigera</name>
    <dbReference type="NCBI Taxonomy" id="96644"/>
    <lineage>
        <taxon>Eukaryota</taxon>
        <taxon>Metazoa</taxon>
        <taxon>Ecdysozoa</taxon>
        <taxon>Nematoda</taxon>
        <taxon>Chromadorea</taxon>
        <taxon>Rhabditida</taxon>
        <taxon>Rhabditina</taxon>
        <taxon>Rhabditomorpha</taxon>
        <taxon>Rhabditoidea</taxon>
        <taxon>Rhabditidae</taxon>
        <taxon>Mesorhabditinae</taxon>
        <taxon>Mesorhabditis</taxon>
    </lineage>
</organism>
<feature type="non-terminal residue" evidence="2">
    <location>
        <position position="251"/>
    </location>
</feature>
<evidence type="ECO:0000256" key="1">
    <source>
        <dbReference type="SAM" id="MobiDB-lite"/>
    </source>
</evidence>
<accession>A0AA36FTH6</accession>
<dbReference type="EMBL" id="CATQJA010000172">
    <property type="protein sequence ID" value="CAJ0557995.1"/>
    <property type="molecule type" value="Genomic_DNA"/>
</dbReference>
<feature type="region of interest" description="Disordered" evidence="1">
    <location>
        <begin position="121"/>
        <end position="229"/>
    </location>
</feature>
<dbReference type="Proteomes" id="UP001177023">
    <property type="component" value="Unassembled WGS sequence"/>
</dbReference>
<dbReference type="AlphaFoldDB" id="A0AA36FTH6"/>
<name>A0AA36FTH6_9BILA</name>
<gene>
    <name evidence="2" type="ORF">MSPICULIGERA_LOCUS738</name>
</gene>
<evidence type="ECO:0000313" key="3">
    <source>
        <dbReference type="Proteomes" id="UP001177023"/>
    </source>
</evidence>
<evidence type="ECO:0000313" key="2">
    <source>
        <dbReference type="EMBL" id="CAJ0557995.1"/>
    </source>
</evidence>
<protein>
    <submittedName>
        <fullName evidence="2">Uncharacterized protein</fullName>
    </submittedName>
</protein>
<keyword evidence="3" id="KW-1185">Reference proteome</keyword>
<sequence length="251" mass="27277">MTKARTDDYHGYLEHGSQHLSSCAYHDDRIDYETPFEQRDDSIRRFIFSGPSSSGSSASMGTSGQLKRFEQCWRQFKLGRKRLRNRPDIVHWLIIIWIFIYGDDERRLDKRIPRLRSWATTSTTPEPEVPVLPTGTTSSARSTSTASPETTTTTPTTTGATTKTTSDAVSSTDDSTTITSSGSSLTGPTTSTSAAISAGASDSSSSESTSSGSTAATTGTPHTTGTPSTSCSFVECDLVWIDLFWKPSERQ</sequence>
<comment type="caution">
    <text evidence="2">The sequence shown here is derived from an EMBL/GenBank/DDBJ whole genome shotgun (WGS) entry which is preliminary data.</text>
</comment>
<reference evidence="2" key="1">
    <citation type="submission" date="2023-06" db="EMBL/GenBank/DDBJ databases">
        <authorList>
            <person name="Delattre M."/>
        </authorList>
    </citation>
    <scope>NUCLEOTIDE SEQUENCE</scope>
    <source>
        <strain evidence="2">AF72</strain>
    </source>
</reference>
<proteinExistence type="predicted"/>